<dbReference type="SMART" id="SM00331">
    <property type="entry name" value="PP2C_SIG"/>
    <property type="match status" value="1"/>
</dbReference>
<feature type="transmembrane region" description="Helical" evidence="2">
    <location>
        <begin position="20"/>
        <end position="39"/>
    </location>
</feature>
<accession>A0A2T0UAM4</accession>
<dbReference type="Proteomes" id="UP000238176">
    <property type="component" value="Unassembled WGS sequence"/>
</dbReference>
<evidence type="ECO:0000313" key="4">
    <source>
        <dbReference type="EMBL" id="PRY54995.1"/>
    </source>
</evidence>
<comment type="caution">
    <text evidence="4">The sequence shown here is derived from an EMBL/GenBank/DDBJ whole genome shotgun (WGS) entry which is preliminary data.</text>
</comment>
<gene>
    <name evidence="4" type="ORF">B0I28_113105</name>
</gene>
<dbReference type="RefSeq" id="WP_106366562.1">
    <property type="nucleotide sequence ID" value="NZ_PVTJ01000013.1"/>
</dbReference>
<keyword evidence="2" id="KW-0472">Membrane</keyword>
<evidence type="ECO:0000256" key="2">
    <source>
        <dbReference type="SAM" id="Phobius"/>
    </source>
</evidence>
<keyword evidence="5" id="KW-1185">Reference proteome</keyword>
<feature type="domain" description="PPM-type phosphatase" evidence="3">
    <location>
        <begin position="141"/>
        <end position="358"/>
    </location>
</feature>
<feature type="transmembrane region" description="Helical" evidence="2">
    <location>
        <begin position="51"/>
        <end position="80"/>
    </location>
</feature>
<protein>
    <submittedName>
        <fullName evidence="4">Stage II sporulation protein E</fullName>
    </submittedName>
</protein>
<evidence type="ECO:0000259" key="3">
    <source>
        <dbReference type="SMART" id="SM00331"/>
    </source>
</evidence>
<name>A0A2T0UAM4_9ACTN</name>
<dbReference type="Pfam" id="PF07228">
    <property type="entry name" value="SpoIIE"/>
    <property type="match status" value="1"/>
</dbReference>
<dbReference type="PANTHER" id="PTHR43156">
    <property type="entry name" value="STAGE II SPORULATION PROTEIN E-RELATED"/>
    <property type="match status" value="1"/>
</dbReference>
<dbReference type="EMBL" id="PVTJ01000013">
    <property type="protein sequence ID" value="PRY54995.1"/>
    <property type="molecule type" value="Genomic_DNA"/>
</dbReference>
<keyword evidence="2" id="KW-0812">Transmembrane</keyword>
<feature type="transmembrane region" description="Helical" evidence="2">
    <location>
        <begin position="92"/>
        <end position="108"/>
    </location>
</feature>
<keyword evidence="1" id="KW-0378">Hydrolase</keyword>
<organism evidence="4 5">
    <name type="scientific">Glycomyces artemisiae</name>
    <dbReference type="NCBI Taxonomy" id="1076443"/>
    <lineage>
        <taxon>Bacteria</taxon>
        <taxon>Bacillati</taxon>
        <taxon>Actinomycetota</taxon>
        <taxon>Actinomycetes</taxon>
        <taxon>Glycomycetales</taxon>
        <taxon>Glycomycetaceae</taxon>
        <taxon>Glycomyces</taxon>
    </lineage>
</organism>
<dbReference type="PANTHER" id="PTHR43156:SF2">
    <property type="entry name" value="STAGE II SPORULATION PROTEIN E"/>
    <property type="match status" value="1"/>
</dbReference>
<evidence type="ECO:0000313" key="5">
    <source>
        <dbReference type="Proteomes" id="UP000238176"/>
    </source>
</evidence>
<dbReference type="InterPro" id="IPR001932">
    <property type="entry name" value="PPM-type_phosphatase-like_dom"/>
</dbReference>
<dbReference type="AlphaFoldDB" id="A0A2T0UAM4"/>
<dbReference type="InterPro" id="IPR052016">
    <property type="entry name" value="Bact_Sigma-Reg"/>
</dbReference>
<keyword evidence="2" id="KW-1133">Transmembrane helix</keyword>
<reference evidence="4 5" key="1">
    <citation type="submission" date="2018-03" db="EMBL/GenBank/DDBJ databases">
        <title>Genomic Encyclopedia of Type Strains, Phase III (KMG-III): the genomes of soil and plant-associated and newly described type strains.</title>
        <authorList>
            <person name="Whitman W."/>
        </authorList>
    </citation>
    <scope>NUCLEOTIDE SEQUENCE [LARGE SCALE GENOMIC DNA]</scope>
    <source>
        <strain evidence="4 5">CGMCC 4.7067</strain>
    </source>
</reference>
<dbReference type="Gene3D" id="3.60.40.10">
    <property type="entry name" value="PPM-type phosphatase domain"/>
    <property type="match status" value="1"/>
</dbReference>
<dbReference type="OrthoDB" id="3210173at2"/>
<dbReference type="GO" id="GO:0016791">
    <property type="term" value="F:phosphatase activity"/>
    <property type="evidence" value="ECO:0007669"/>
    <property type="project" value="TreeGrafter"/>
</dbReference>
<dbReference type="InterPro" id="IPR036457">
    <property type="entry name" value="PPM-type-like_dom_sf"/>
</dbReference>
<evidence type="ECO:0000256" key="1">
    <source>
        <dbReference type="ARBA" id="ARBA00022801"/>
    </source>
</evidence>
<proteinExistence type="predicted"/>
<sequence length="383" mass="41277">MASTRATFLGGLRPATAIPLWVRLLPLVALFGASFFMLFRPDPLHAGIAMAVVPVLAAFVLGPVWTGFIAAFALIVVAAPIPVARHFEADDIVVVGIVFATAVGISWIRQRFEKGLVTVLSVSEAAQRAVLPDLPERVGDLACAGLYHSAQQGASIGGDLFDVRPSPYGTRLILGDVQGHGLDVVGAASMLLSVFHEAILDEEDLGGVAWRMERRILEDGAHGYIPELFASVLLAEFSEECDEVRLLSCGHPLPLLLRGERVEEVDLKTAPVLGLRLAEPVRHRASAAVPFEIDATLLAFSDGLVEARDADGHYYPLAEHLDGLVTPSPRSLVEFVWEDASRFASRMDDDVSILAVTRVYGSGPADEFFNRLYEGCLQPFGSV</sequence>